<gene>
    <name evidence="1" type="ORF">MML48_3g00016041</name>
</gene>
<reference evidence="1" key="1">
    <citation type="submission" date="2022-04" db="EMBL/GenBank/DDBJ databases">
        <title>Chromosome-scale genome assembly of Holotrichia oblita Faldermann.</title>
        <authorList>
            <person name="Rongchong L."/>
        </authorList>
    </citation>
    <scope>NUCLEOTIDE SEQUENCE</scope>
    <source>
        <strain evidence="1">81SQS9</strain>
    </source>
</reference>
<proteinExistence type="predicted"/>
<accession>A0ACB9TD19</accession>
<sequence>MPSRSGVEPPCRAIAALPHTDATTGASTTQDSGTLRRGSGRRWASLKQHPMSCSEQLVSGGSTPSTITASPSHETPRKSNWQVIEHFGAKDKNTLSSSLIAVGSVTRSTPIKEDNNVHCSSPETDRHDAEAELLVSTAPAEQYNFLVKCKKLLCKVCSTHQFKNEQEQGKQIIIRLTGAIFVTVLLAVLSKPAMNEVHLIIISYFIIITFLTLQNIISYMKGAWHKIWPYYLSHAKNDEEAVVTNEITKLAKQVGLDNDEPEDITELLQSHAQPPSTEELEELAQQLTGQREEQQHYREDVVIKHCNAEAFFIICENSSFQVCICVFGGMERPIVSTIAALGYTYLTYALLPIRLKDALVAGAILSITNVVGLIILDQSNQIFSCVIVLLCGNIAGFCTHYPREIAQRKAFLETRQCIEARLKIQRENQQQFLYICTNSQERLLLSVLPRHVAMEMKADIAGQPKEAQFHKIYIQRHENVSILFADICGFTTLSDQCTAEELVRILNELFARFDRLATEHHCLRIKLLGDCYYCVSGLPEPRPDHAHCTVEMGLDMIDAIALVREVMQVNVNMRVGIHTGRVHCGVLGLRKWQFDVWSNDVTLANYMESGGIPGRVHITKETLRCLGDDYEVEPGNGGERNSYLKDHNIDTYLIVASSYRGSNKPLQSFSINGNMSSKELRVMGHGSQHNKHNAKLGFGDSVDVKNPEDEVNEYLMRAIDARSIDRLRIEHCRTFLLNFRDPQKEAKVFSPHTYVL</sequence>
<comment type="caution">
    <text evidence="1">The sequence shown here is derived from an EMBL/GenBank/DDBJ whole genome shotgun (WGS) entry which is preliminary data.</text>
</comment>
<evidence type="ECO:0000313" key="1">
    <source>
        <dbReference type="EMBL" id="KAI4464614.1"/>
    </source>
</evidence>
<dbReference type="EMBL" id="CM043017">
    <property type="protein sequence ID" value="KAI4464614.1"/>
    <property type="molecule type" value="Genomic_DNA"/>
</dbReference>
<evidence type="ECO:0000313" key="2">
    <source>
        <dbReference type="Proteomes" id="UP001056778"/>
    </source>
</evidence>
<dbReference type="Proteomes" id="UP001056778">
    <property type="component" value="Chromosome 3"/>
</dbReference>
<keyword evidence="2" id="KW-1185">Reference proteome</keyword>
<protein>
    <submittedName>
        <fullName evidence="1">Adenylate cyclase type 1</fullName>
    </submittedName>
</protein>
<organism evidence="1 2">
    <name type="scientific">Holotrichia oblita</name>
    <name type="common">Chafer beetle</name>
    <dbReference type="NCBI Taxonomy" id="644536"/>
    <lineage>
        <taxon>Eukaryota</taxon>
        <taxon>Metazoa</taxon>
        <taxon>Ecdysozoa</taxon>
        <taxon>Arthropoda</taxon>
        <taxon>Hexapoda</taxon>
        <taxon>Insecta</taxon>
        <taxon>Pterygota</taxon>
        <taxon>Neoptera</taxon>
        <taxon>Endopterygota</taxon>
        <taxon>Coleoptera</taxon>
        <taxon>Polyphaga</taxon>
        <taxon>Scarabaeiformia</taxon>
        <taxon>Scarabaeidae</taxon>
        <taxon>Melolonthinae</taxon>
        <taxon>Holotrichia</taxon>
    </lineage>
</organism>
<name>A0ACB9TD19_HOLOL</name>